<feature type="domain" description="Peptidase C39-like" evidence="3">
    <location>
        <begin position="143"/>
        <end position="275"/>
    </location>
</feature>
<evidence type="ECO:0000259" key="3">
    <source>
        <dbReference type="Pfam" id="PF13529"/>
    </source>
</evidence>
<evidence type="ECO:0000256" key="2">
    <source>
        <dbReference type="SAM" id="Phobius"/>
    </source>
</evidence>
<comment type="caution">
    <text evidence="4">The sequence shown here is derived from an EMBL/GenBank/DDBJ whole genome shotgun (WGS) entry which is preliminary data.</text>
</comment>
<dbReference type="AlphaFoldDB" id="A0A9D1EV42"/>
<accession>A0A9D1EV42</accession>
<feature type="transmembrane region" description="Helical" evidence="2">
    <location>
        <begin position="65"/>
        <end position="84"/>
    </location>
</feature>
<keyword evidence="2" id="KW-1133">Transmembrane helix</keyword>
<reference evidence="4" key="2">
    <citation type="journal article" date="2021" name="PeerJ">
        <title>Extensive microbial diversity within the chicken gut microbiome revealed by metagenomics and culture.</title>
        <authorList>
            <person name="Gilroy R."/>
            <person name="Ravi A."/>
            <person name="Getino M."/>
            <person name="Pursley I."/>
            <person name="Horton D.L."/>
            <person name="Alikhan N.F."/>
            <person name="Baker D."/>
            <person name="Gharbi K."/>
            <person name="Hall N."/>
            <person name="Watson M."/>
            <person name="Adriaenssens E.M."/>
            <person name="Foster-Nyarko E."/>
            <person name="Jarju S."/>
            <person name="Secka A."/>
            <person name="Antonio M."/>
            <person name="Oren A."/>
            <person name="Chaudhuri R.R."/>
            <person name="La Ragione R."/>
            <person name="Hildebrand F."/>
            <person name="Pallen M.J."/>
        </authorList>
    </citation>
    <scope>NUCLEOTIDE SEQUENCE</scope>
    <source>
        <strain evidence="4">CHK190-19873</strain>
    </source>
</reference>
<dbReference type="InterPro" id="IPR039564">
    <property type="entry name" value="Peptidase_C39-like"/>
</dbReference>
<keyword evidence="2" id="KW-0812">Transmembrane</keyword>
<dbReference type="Proteomes" id="UP000823935">
    <property type="component" value="Unassembled WGS sequence"/>
</dbReference>
<gene>
    <name evidence="4" type="ORF">IAB44_13980</name>
</gene>
<name>A0A9D1EV42_9FIRM</name>
<dbReference type="EMBL" id="DVIQ01000091">
    <property type="protein sequence ID" value="HIS32632.1"/>
    <property type="molecule type" value="Genomic_DNA"/>
</dbReference>
<proteinExistence type="predicted"/>
<organism evidence="4 5">
    <name type="scientific">Candidatus Limivivens intestinipullorum</name>
    <dbReference type="NCBI Taxonomy" id="2840858"/>
    <lineage>
        <taxon>Bacteria</taxon>
        <taxon>Bacillati</taxon>
        <taxon>Bacillota</taxon>
        <taxon>Clostridia</taxon>
        <taxon>Lachnospirales</taxon>
        <taxon>Lachnospiraceae</taxon>
        <taxon>Lachnospiraceae incertae sedis</taxon>
        <taxon>Candidatus Limivivens</taxon>
    </lineage>
</organism>
<evidence type="ECO:0000256" key="1">
    <source>
        <dbReference type="SAM" id="MobiDB-lite"/>
    </source>
</evidence>
<protein>
    <submittedName>
        <fullName evidence="4">C39 family peptidase</fullName>
    </submittedName>
</protein>
<feature type="region of interest" description="Disordered" evidence="1">
    <location>
        <begin position="1"/>
        <end position="44"/>
    </location>
</feature>
<evidence type="ECO:0000313" key="5">
    <source>
        <dbReference type="Proteomes" id="UP000823935"/>
    </source>
</evidence>
<keyword evidence="2" id="KW-0472">Membrane</keyword>
<sequence length="303" mass="33228">MLRTEVTRRRNGAERSGAAVSRQKIPDRSRRPASGTRPKVSSEALPAAILRNRRRKKRQQRFRRLFLPLLFCAVLLVLAGSSGIRHLIERQRSLAAFYENDLTDELNTALAKNPELADFVANYRNASPTATGGISDLEKEQPYPLFLQWDARWGYIPYGNSNIGLAGCGPTCLSMVIFSLTRNAQATPDAIASFAMDNGYYVDGIGTSWSLMTDAPVRFGLLSQSVPLDEAAMKSFLDQGGLLIASMGPGDFTDSGHFIVLYGCNDSGFLVNDPNSRIRSSQTWSFSSLSGQTVSLWGFSKAA</sequence>
<reference evidence="4" key="1">
    <citation type="submission" date="2020-10" db="EMBL/GenBank/DDBJ databases">
        <authorList>
            <person name="Gilroy R."/>
        </authorList>
    </citation>
    <scope>NUCLEOTIDE SEQUENCE</scope>
    <source>
        <strain evidence="4">CHK190-19873</strain>
    </source>
</reference>
<feature type="compositionally biased region" description="Basic and acidic residues" evidence="1">
    <location>
        <begin position="1"/>
        <end position="13"/>
    </location>
</feature>
<dbReference type="Gene3D" id="3.90.70.10">
    <property type="entry name" value="Cysteine proteinases"/>
    <property type="match status" value="1"/>
</dbReference>
<dbReference type="Pfam" id="PF13529">
    <property type="entry name" value="Peptidase_C39_2"/>
    <property type="match status" value="1"/>
</dbReference>
<evidence type="ECO:0000313" key="4">
    <source>
        <dbReference type="EMBL" id="HIS32632.1"/>
    </source>
</evidence>